<dbReference type="Proteomes" id="UP000298787">
    <property type="component" value="Chromosome 10"/>
</dbReference>
<keyword evidence="3" id="KW-1185">Reference proteome</keyword>
<feature type="chain" id="PRO_5020626194" description="Interleukin-12 subunit alpha" evidence="1">
    <location>
        <begin position="21"/>
        <end position="191"/>
    </location>
</feature>
<sequence>MDSCFGTFVAIFFIFAAASCAPTGSNLHDACEDVKNSSLALNRVARIVSMEAQTISKYTADINSEVEWMKSTDMCDPKSLKQESARCIVKMFNVLTRYRSEVEKVSRFEICSVANKVKPALSKMLDDMNRCVKHPQAIITEDTRTVERNEQPLLCRYTLERLFSFSILTARVFALGDPALHTESSTQCTRA</sequence>
<reference evidence="2 3" key="1">
    <citation type="submission" date="2019-01" db="EMBL/GenBank/DDBJ databases">
        <title>Genome Assembly of Collichthys lucidus.</title>
        <authorList>
            <person name="Cai M."/>
            <person name="Xiao S."/>
        </authorList>
    </citation>
    <scope>NUCLEOTIDE SEQUENCE [LARGE SCALE GENOMIC DNA]</scope>
    <source>
        <strain evidence="2">JT15FE1705JMU</strain>
        <tissue evidence="2">Muscle</tissue>
    </source>
</reference>
<dbReference type="InterPro" id="IPR009079">
    <property type="entry name" value="4_helix_cytokine-like_core"/>
</dbReference>
<keyword evidence="1" id="KW-0732">Signal</keyword>
<organism evidence="2 3">
    <name type="scientific">Collichthys lucidus</name>
    <name type="common">Big head croaker</name>
    <name type="synonym">Sciaena lucida</name>
    <dbReference type="NCBI Taxonomy" id="240159"/>
    <lineage>
        <taxon>Eukaryota</taxon>
        <taxon>Metazoa</taxon>
        <taxon>Chordata</taxon>
        <taxon>Craniata</taxon>
        <taxon>Vertebrata</taxon>
        <taxon>Euteleostomi</taxon>
        <taxon>Actinopterygii</taxon>
        <taxon>Neopterygii</taxon>
        <taxon>Teleostei</taxon>
        <taxon>Neoteleostei</taxon>
        <taxon>Acanthomorphata</taxon>
        <taxon>Eupercaria</taxon>
        <taxon>Sciaenidae</taxon>
        <taxon>Collichthys</taxon>
    </lineage>
</organism>
<name>A0A4U5UQP7_COLLU</name>
<dbReference type="AlphaFoldDB" id="A0A4U5UQP7"/>
<dbReference type="OrthoDB" id="9904313at2759"/>
<evidence type="ECO:0000313" key="3">
    <source>
        <dbReference type="Proteomes" id="UP000298787"/>
    </source>
</evidence>
<evidence type="ECO:0000256" key="1">
    <source>
        <dbReference type="SAM" id="SignalP"/>
    </source>
</evidence>
<proteinExistence type="predicted"/>
<evidence type="ECO:0008006" key="4">
    <source>
        <dbReference type="Google" id="ProtNLM"/>
    </source>
</evidence>
<dbReference type="Gene3D" id="1.20.1250.10">
    <property type="match status" value="1"/>
</dbReference>
<accession>A0A4U5UQP7</accession>
<evidence type="ECO:0000313" key="2">
    <source>
        <dbReference type="EMBL" id="TKS76791.1"/>
    </source>
</evidence>
<protein>
    <recommendedName>
        <fullName evidence="4">Interleukin-12 subunit alpha</fullName>
    </recommendedName>
</protein>
<dbReference type="EMBL" id="CM014087">
    <property type="protein sequence ID" value="TKS76791.1"/>
    <property type="molecule type" value="Genomic_DNA"/>
</dbReference>
<feature type="signal peptide" evidence="1">
    <location>
        <begin position="1"/>
        <end position="20"/>
    </location>
</feature>
<gene>
    <name evidence="2" type="ORF">D9C73_010881</name>
</gene>